<evidence type="ECO:0000256" key="11">
    <source>
        <dbReference type="ARBA" id="ARBA00023315"/>
    </source>
</evidence>
<dbReference type="SUPFAM" id="SSF53187">
    <property type="entry name" value="Zn-dependent exopeptidases"/>
    <property type="match status" value="1"/>
</dbReference>
<evidence type="ECO:0000256" key="7">
    <source>
        <dbReference type="ARBA" id="ARBA00022679"/>
    </source>
</evidence>
<comment type="function">
    <text evidence="12">Acts as a glutaminyl-peptide cyclotransferase. Responsible for the biosynthesis of pyroglutamyl peptides. Might be more efficient in the conversion of tri and tetrapeptides in vitro. Might have a relative preference for substrates containing hydrophobic amino acids in vitro.</text>
</comment>
<dbReference type="GO" id="GO:0016603">
    <property type="term" value="F:glutaminyl-peptide cyclotransferase activity"/>
    <property type="evidence" value="ECO:0007669"/>
    <property type="project" value="UniProtKB-EC"/>
</dbReference>
<comment type="catalytic activity">
    <reaction evidence="1">
        <text>N-terminal L-glutaminyl-[peptide] = N-terminal 5-oxo-L-prolyl-[peptide] + NH4(+)</text>
        <dbReference type="Rhea" id="RHEA:23652"/>
        <dbReference type="Rhea" id="RHEA-COMP:11736"/>
        <dbReference type="Rhea" id="RHEA-COMP:11846"/>
        <dbReference type="ChEBI" id="CHEBI:28938"/>
        <dbReference type="ChEBI" id="CHEBI:64722"/>
        <dbReference type="ChEBI" id="CHEBI:87215"/>
        <dbReference type="EC" id="2.3.2.5"/>
    </reaction>
</comment>
<gene>
    <name evidence="15" type="ORF">HICCMSTLAB_LOCUS5106</name>
</gene>
<evidence type="ECO:0000256" key="8">
    <source>
        <dbReference type="ARBA" id="ARBA00022723"/>
    </source>
</evidence>
<evidence type="ECO:0000256" key="13">
    <source>
        <dbReference type="SAM" id="SignalP"/>
    </source>
</evidence>
<keyword evidence="11" id="KW-0012">Acyltransferase</keyword>
<evidence type="ECO:0000313" key="15">
    <source>
        <dbReference type="EMBL" id="CAG5089105.1"/>
    </source>
</evidence>
<evidence type="ECO:0000256" key="12">
    <source>
        <dbReference type="ARBA" id="ARBA00057903"/>
    </source>
</evidence>
<dbReference type="PANTHER" id="PTHR12283:SF6">
    <property type="entry name" value="GLUTAMINYL-PEPTIDE CYCLOTRANSFERASE-RELATED"/>
    <property type="match status" value="1"/>
</dbReference>
<evidence type="ECO:0000313" key="16">
    <source>
        <dbReference type="Proteomes" id="UP000786811"/>
    </source>
</evidence>
<keyword evidence="6" id="KW-0964">Secreted</keyword>
<dbReference type="InterPro" id="IPR040234">
    <property type="entry name" value="QC/QCL"/>
</dbReference>
<evidence type="ECO:0000256" key="6">
    <source>
        <dbReference type="ARBA" id="ARBA00022525"/>
    </source>
</evidence>
<dbReference type="PANTHER" id="PTHR12283">
    <property type="entry name" value="GLUTAMINYL-PEPTIDE CYCLOTRANSFERASE"/>
    <property type="match status" value="1"/>
</dbReference>
<dbReference type="CDD" id="cd03880">
    <property type="entry name" value="M28_QC_like"/>
    <property type="match status" value="1"/>
</dbReference>
<evidence type="ECO:0000256" key="4">
    <source>
        <dbReference type="ARBA" id="ARBA00012012"/>
    </source>
</evidence>
<dbReference type="EMBL" id="CAJNRD030001119">
    <property type="protein sequence ID" value="CAG5089105.1"/>
    <property type="molecule type" value="Genomic_DNA"/>
</dbReference>
<keyword evidence="10" id="KW-1015">Disulfide bond</keyword>
<dbReference type="GO" id="GO:0008270">
    <property type="term" value="F:zinc ion binding"/>
    <property type="evidence" value="ECO:0007669"/>
    <property type="project" value="TreeGrafter"/>
</dbReference>
<feature type="chain" id="PRO_5035320356" description="Glutaminyl-peptide cyclotransferase" evidence="13">
    <location>
        <begin position="20"/>
        <end position="348"/>
    </location>
</feature>
<dbReference type="EC" id="2.3.2.5" evidence="4"/>
<dbReference type="GO" id="GO:0005576">
    <property type="term" value="C:extracellular region"/>
    <property type="evidence" value="ECO:0007669"/>
    <property type="project" value="UniProtKB-SubCell"/>
</dbReference>
<comment type="caution">
    <text evidence="15">The sequence shown here is derived from an EMBL/GenBank/DDBJ whole genome shotgun (WGS) entry which is preliminary data.</text>
</comment>
<protein>
    <recommendedName>
        <fullName evidence="5">Glutaminyl-peptide cyclotransferase</fullName>
        <ecNumber evidence="4">2.3.2.5</ecNumber>
    </recommendedName>
</protein>
<keyword evidence="9" id="KW-0862">Zinc</keyword>
<evidence type="ECO:0000256" key="1">
    <source>
        <dbReference type="ARBA" id="ARBA00000001"/>
    </source>
</evidence>
<evidence type="ECO:0000256" key="10">
    <source>
        <dbReference type="ARBA" id="ARBA00023157"/>
    </source>
</evidence>
<feature type="domain" description="Peptidase M28" evidence="14">
    <location>
        <begin position="111"/>
        <end position="339"/>
    </location>
</feature>
<keyword evidence="16" id="KW-1185">Reference proteome</keyword>
<dbReference type="InterPro" id="IPR007484">
    <property type="entry name" value="Peptidase_M28"/>
</dbReference>
<dbReference type="Pfam" id="PF04389">
    <property type="entry name" value="Peptidase_M28"/>
    <property type="match status" value="1"/>
</dbReference>
<dbReference type="Proteomes" id="UP000786811">
    <property type="component" value="Unassembled WGS sequence"/>
</dbReference>
<keyword evidence="7" id="KW-0808">Transferase</keyword>
<evidence type="ECO:0000256" key="2">
    <source>
        <dbReference type="ARBA" id="ARBA00004613"/>
    </source>
</evidence>
<dbReference type="Gene3D" id="3.40.630.10">
    <property type="entry name" value="Zn peptidases"/>
    <property type="match status" value="1"/>
</dbReference>
<comment type="subcellular location">
    <subcellularLocation>
        <location evidence="2">Secreted</location>
    </subcellularLocation>
</comment>
<evidence type="ECO:0000256" key="3">
    <source>
        <dbReference type="ARBA" id="ARBA00006014"/>
    </source>
</evidence>
<dbReference type="AlphaFoldDB" id="A0A8J2HCY9"/>
<reference evidence="15" key="1">
    <citation type="submission" date="2021-04" db="EMBL/GenBank/DDBJ databases">
        <authorList>
            <person name="Chebbi M.A.C M."/>
        </authorList>
    </citation>
    <scope>NUCLEOTIDE SEQUENCE</scope>
</reference>
<sequence length="348" mass="39741">MSRLWLNFCLLSFVTSVAPQSNLSASFRNAKFEHSAKTLSNSEVRTLASLSNVSHVEEVLNEICIVRVVGSLNHAKVKNYIKRTMRNLGWSLETDEFYDVTPTFGKLRFENIITTLNPNAKRYLTLACHYDSKYSREGNFVGATDSAVPCAQLLNLATVMQKQLEPLKHAELSLMFIFFDGEEAFDTWGPTDSIYGARHLADKWHSVKQTYGDEDDISNLDKMDVLVLLDLIGATDPNFYNFFDSTVRWYSQLILAEKSLADLSLLKNYFGHIPSRKYFQPQSVNSYIEDDHIPFLKKNVPILHLIPHPFPDVWHKPSDNLQNIDLTTTENLNKILRLFVASYFGLSV</sequence>
<evidence type="ECO:0000259" key="14">
    <source>
        <dbReference type="Pfam" id="PF04389"/>
    </source>
</evidence>
<evidence type="ECO:0000256" key="9">
    <source>
        <dbReference type="ARBA" id="ARBA00022833"/>
    </source>
</evidence>
<dbReference type="FunFam" id="3.40.630.10:FF:000029">
    <property type="entry name" value="Glutaminyl-peptide cyclotransferase"/>
    <property type="match status" value="1"/>
</dbReference>
<evidence type="ECO:0000256" key="5">
    <source>
        <dbReference type="ARBA" id="ARBA00016861"/>
    </source>
</evidence>
<comment type="similarity">
    <text evidence="3">Belongs to the glutaminyl-peptide cyclotransferase family.</text>
</comment>
<accession>A0A8J2HCY9</accession>
<feature type="signal peptide" evidence="13">
    <location>
        <begin position="1"/>
        <end position="19"/>
    </location>
</feature>
<organism evidence="15 16">
    <name type="scientific">Cotesia congregata</name>
    <name type="common">Parasitoid wasp</name>
    <name type="synonym">Apanteles congregatus</name>
    <dbReference type="NCBI Taxonomy" id="51543"/>
    <lineage>
        <taxon>Eukaryota</taxon>
        <taxon>Metazoa</taxon>
        <taxon>Ecdysozoa</taxon>
        <taxon>Arthropoda</taxon>
        <taxon>Hexapoda</taxon>
        <taxon>Insecta</taxon>
        <taxon>Pterygota</taxon>
        <taxon>Neoptera</taxon>
        <taxon>Endopterygota</taxon>
        <taxon>Hymenoptera</taxon>
        <taxon>Apocrita</taxon>
        <taxon>Ichneumonoidea</taxon>
        <taxon>Braconidae</taxon>
        <taxon>Microgastrinae</taxon>
        <taxon>Cotesia</taxon>
    </lineage>
</organism>
<proteinExistence type="inferred from homology"/>
<name>A0A8J2HCY9_COTCN</name>
<keyword evidence="13" id="KW-0732">Signal</keyword>
<dbReference type="InterPro" id="IPR037457">
    <property type="entry name" value="M28_QC"/>
</dbReference>
<dbReference type="OrthoDB" id="3907302at2759"/>
<keyword evidence="8" id="KW-0479">Metal-binding</keyword>